<evidence type="ECO:0000256" key="1">
    <source>
        <dbReference type="SAM" id="MobiDB-lite"/>
    </source>
</evidence>
<dbReference type="PANTHER" id="PTHR37951:SF1">
    <property type="entry name" value="TYPE VI SECRETION SYSTEM COMPONENT TSSA1"/>
    <property type="match status" value="1"/>
</dbReference>
<feature type="domain" description="ImpA N-terminal" evidence="2">
    <location>
        <begin position="20"/>
        <end position="144"/>
    </location>
</feature>
<dbReference type="InterPro" id="IPR010657">
    <property type="entry name" value="ImpA_N"/>
</dbReference>
<organism evidence="3 4">
    <name type="scientific">Phaeospirillum tilakii</name>
    <dbReference type="NCBI Taxonomy" id="741673"/>
    <lineage>
        <taxon>Bacteria</taxon>
        <taxon>Pseudomonadati</taxon>
        <taxon>Pseudomonadota</taxon>
        <taxon>Alphaproteobacteria</taxon>
        <taxon>Rhodospirillales</taxon>
        <taxon>Rhodospirillaceae</taxon>
        <taxon>Phaeospirillum</taxon>
    </lineage>
</organism>
<dbReference type="EMBL" id="JBHUIY010000006">
    <property type="protein sequence ID" value="MFD2233135.1"/>
    <property type="molecule type" value="Genomic_DNA"/>
</dbReference>
<feature type="region of interest" description="Disordered" evidence="1">
    <location>
        <begin position="253"/>
        <end position="285"/>
    </location>
</feature>
<proteinExistence type="predicted"/>
<gene>
    <name evidence="3" type="primary">tssA</name>
    <name evidence="3" type="ORF">ACFSNB_04895</name>
</gene>
<accession>A0ABW5C746</accession>
<dbReference type="Proteomes" id="UP001597296">
    <property type="component" value="Unassembled WGS sequence"/>
</dbReference>
<name>A0ABW5C746_9PROT</name>
<evidence type="ECO:0000313" key="3">
    <source>
        <dbReference type="EMBL" id="MFD2233135.1"/>
    </source>
</evidence>
<dbReference type="NCBIfam" id="TIGR03363">
    <property type="entry name" value="VI_chp_8"/>
    <property type="match status" value="1"/>
</dbReference>
<dbReference type="PANTHER" id="PTHR37951">
    <property type="entry name" value="CYTOPLASMIC PROTEIN-RELATED"/>
    <property type="match status" value="1"/>
</dbReference>
<protein>
    <submittedName>
        <fullName evidence="3">Type VI secretion system protein TssA</fullName>
    </submittedName>
</protein>
<dbReference type="InterPro" id="IPR017740">
    <property type="entry name" value="TssA-like"/>
</dbReference>
<evidence type="ECO:0000259" key="2">
    <source>
        <dbReference type="Pfam" id="PF06812"/>
    </source>
</evidence>
<dbReference type="RefSeq" id="WP_377314916.1">
    <property type="nucleotide sequence ID" value="NZ_JBHUIY010000006.1"/>
</dbReference>
<dbReference type="Pfam" id="PF06812">
    <property type="entry name" value="ImpA_N"/>
    <property type="match status" value="1"/>
</dbReference>
<comment type="caution">
    <text evidence="3">The sequence shown here is derived from an EMBL/GenBank/DDBJ whole genome shotgun (WGS) entry which is preliminary data.</text>
</comment>
<keyword evidence="4" id="KW-1185">Reference proteome</keyword>
<sequence length="354" mass="38424">MSPAETARRPAVALDPEAILAPLAGPSPAGPDLGEAVPGPFAAVAEARREDDSLDQGVWVRDRKLADWSAVVALCQEALATRTKDLRLLAWLVEALVERDGFAALAPGLDLIERFCQTFWPDLHPAIDSDGDLTARVNVISWLNSRLPPLLRTKPVTASGFAEPVRLTWGDYEMARLYQARGAQGPSLTAFQASADATPLDQLDRLRRQIGAGLEATERLDHSLDALCGSEAPSLVDLKTLLGDMMAWLDATLPPPRPAAAETEPMEDESPAPPPPPPPARRDGAATIASREDAYRRLAEVADYLMRAEPHSPAPYVLRRVLAWSNMPLQEVLLEMASGRNDLSSILDLISFRE</sequence>
<evidence type="ECO:0000313" key="4">
    <source>
        <dbReference type="Proteomes" id="UP001597296"/>
    </source>
</evidence>
<reference evidence="4" key="1">
    <citation type="journal article" date="2019" name="Int. J. Syst. Evol. Microbiol.">
        <title>The Global Catalogue of Microorganisms (GCM) 10K type strain sequencing project: providing services to taxonomists for standard genome sequencing and annotation.</title>
        <authorList>
            <consortium name="The Broad Institute Genomics Platform"/>
            <consortium name="The Broad Institute Genome Sequencing Center for Infectious Disease"/>
            <person name="Wu L."/>
            <person name="Ma J."/>
        </authorList>
    </citation>
    <scope>NUCLEOTIDE SEQUENCE [LARGE SCALE GENOMIC DNA]</scope>
    <source>
        <strain evidence="4">KCTC 15012</strain>
    </source>
</reference>